<feature type="region of interest" description="Disordered" evidence="1">
    <location>
        <begin position="1"/>
        <end position="28"/>
    </location>
</feature>
<reference evidence="3 4" key="1">
    <citation type="journal article" date="2020" name="Mol. Plant">
        <title>The Chromosome-Based Rubber Tree Genome Provides New Insights into Spurge Genome Evolution and Rubber Biosynthesis.</title>
        <authorList>
            <person name="Liu J."/>
            <person name="Shi C."/>
            <person name="Shi C.C."/>
            <person name="Li W."/>
            <person name="Zhang Q.J."/>
            <person name="Zhang Y."/>
            <person name="Li K."/>
            <person name="Lu H.F."/>
            <person name="Shi C."/>
            <person name="Zhu S.T."/>
            <person name="Xiao Z.Y."/>
            <person name="Nan H."/>
            <person name="Yue Y."/>
            <person name="Zhu X.G."/>
            <person name="Wu Y."/>
            <person name="Hong X.N."/>
            <person name="Fan G.Y."/>
            <person name="Tong Y."/>
            <person name="Zhang D."/>
            <person name="Mao C.L."/>
            <person name="Liu Y.L."/>
            <person name="Hao S.J."/>
            <person name="Liu W.Q."/>
            <person name="Lv M.Q."/>
            <person name="Zhang H.B."/>
            <person name="Liu Y."/>
            <person name="Hu-Tang G.R."/>
            <person name="Wang J.P."/>
            <person name="Wang J.H."/>
            <person name="Sun Y.H."/>
            <person name="Ni S.B."/>
            <person name="Chen W.B."/>
            <person name="Zhang X.C."/>
            <person name="Jiao Y.N."/>
            <person name="Eichler E.E."/>
            <person name="Li G.H."/>
            <person name="Liu X."/>
            <person name="Gao L.Z."/>
        </authorList>
    </citation>
    <scope>NUCLEOTIDE SEQUENCE [LARGE SCALE GENOMIC DNA]</scope>
    <source>
        <strain evidence="4">cv. GT1</strain>
        <tissue evidence="3">Leaf</tissue>
    </source>
</reference>
<dbReference type="Gene3D" id="3.10.20.90">
    <property type="entry name" value="Phosphatidylinositol 3-kinase Catalytic Subunit, Chain A, domain 1"/>
    <property type="match status" value="1"/>
</dbReference>
<evidence type="ECO:0000313" key="3">
    <source>
        <dbReference type="EMBL" id="KAF2293919.1"/>
    </source>
</evidence>
<keyword evidence="4" id="KW-1185">Reference proteome</keyword>
<accession>A0A6A6L2K8</accession>
<gene>
    <name evidence="3" type="ORF">GH714_005671</name>
</gene>
<dbReference type="PANTHER" id="PTHR31066:SF47">
    <property type="entry name" value="PB1 DOMAIN-CONTAINING PROTEIN"/>
    <property type="match status" value="1"/>
</dbReference>
<dbReference type="EMBL" id="JAAGAX010000013">
    <property type="protein sequence ID" value="KAF2293919.1"/>
    <property type="molecule type" value="Genomic_DNA"/>
</dbReference>
<evidence type="ECO:0000256" key="1">
    <source>
        <dbReference type="SAM" id="MobiDB-lite"/>
    </source>
</evidence>
<dbReference type="CDD" id="cd06410">
    <property type="entry name" value="PB1_UP2"/>
    <property type="match status" value="1"/>
</dbReference>
<name>A0A6A6L2K8_HEVBR</name>
<feature type="compositionally biased region" description="Low complexity" evidence="1">
    <location>
        <begin position="1"/>
        <end position="10"/>
    </location>
</feature>
<dbReference type="AlphaFoldDB" id="A0A6A6L2K8"/>
<comment type="caution">
    <text evidence="3">The sequence shown here is derived from an EMBL/GenBank/DDBJ whole genome shotgun (WGS) entry which is preliminary data.</text>
</comment>
<dbReference type="PANTHER" id="PTHR31066">
    <property type="entry name" value="OS05G0427100 PROTEIN-RELATED"/>
    <property type="match status" value="1"/>
</dbReference>
<dbReference type="SMART" id="SM00666">
    <property type="entry name" value="PB1"/>
    <property type="match status" value="1"/>
</dbReference>
<feature type="domain" description="PB1" evidence="2">
    <location>
        <begin position="47"/>
        <end position="133"/>
    </location>
</feature>
<evidence type="ECO:0000259" key="2">
    <source>
        <dbReference type="SMART" id="SM00666"/>
    </source>
</evidence>
<dbReference type="Proteomes" id="UP000467840">
    <property type="component" value="Chromosome 7"/>
</dbReference>
<sequence length="357" mass="39982">MANEAVASSGAGCGGGANEVGPASGASSPRNKVKFLCSYGGKILPRTADGQLKYVGGDTRVIAVPRDISFSELMKKLSSEFEGDMVLKYQVIPENLDVLVSVRTDEDIKHMLDEYARHESEGTAKLRAFLFPSNPVILENQNASTDPHATEQHYIDAINNTVRSFAKFRPSPINANRPTFSISACSSPKGNSSDSIDFDFVPHEPTFMNNYHNTRRPLHKVHSSPSLYNLNTNHHQTNNQHSNHHFYQQHHQYYQHHQQHNPHGYQSSRPPHDPHRVTQSSSFGWPDIGRASFTPLNQYYPNARSAGNSNVHNMWSGNLSKRGYYDDHSLYGSRTVRFESLPPSPRSTTGVEHNFLI</sequence>
<feature type="region of interest" description="Disordered" evidence="1">
    <location>
        <begin position="253"/>
        <end position="284"/>
    </location>
</feature>
<dbReference type="InterPro" id="IPR000270">
    <property type="entry name" value="PB1_dom"/>
</dbReference>
<evidence type="ECO:0000313" key="4">
    <source>
        <dbReference type="Proteomes" id="UP000467840"/>
    </source>
</evidence>
<protein>
    <recommendedName>
        <fullName evidence="2">PB1 domain-containing protein</fullName>
    </recommendedName>
</protein>
<proteinExistence type="predicted"/>
<dbReference type="InterPro" id="IPR053198">
    <property type="entry name" value="Gynoecium_Dev_Regulator"/>
</dbReference>
<dbReference type="Pfam" id="PF00564">
    <property type="entry name" value="PB1"/>
    <property type="match status" value="1"/>
</dbReference>
<dbReference type="SUPFAM" id="SSF54277">
    <property type="entry name" value="CAD &amp; PB1 domains"/>
    <property type="match status" value="1"/>
</dbReference>
<organism evidence="3 4">
    <name type="scientific">Hevea brasiliensis</name>
    <name type="common">Para rubber tree</name>
    <name type="synonym">Siphonia brasiliensis</name>
    <dbReference type="NCBI Taxonomy" id="3981"/>
    <lineage>
        <taxon>Eukaryota</taxon>
        <taxon>Viridiplantae</taxon>
        <taxon>Streptophyta</taxon>
        <taxon>Embryophyta</taxon>
        <taxon>Tracheophyta</taxon>
        <taxon>Spermatophyta</taxon>
        <taxon>Magnoliopsida</taxon>
        <taxon>eudicotyledons</taxon>
        <taxon>Gunneridae</taxon>
        <taxon>Pentapetalae</taxon>
        <taxon>rosids</taxon>
        <taxon>fabids</taxon>
        <taxon>Malpighiales</taxon>
        <taxon>Euphorbiaceae</taxon>
        <taxon>Crotonoideae</taxon>
        <taxon>Micrandreae</taxon>
        <taxon>Hevea</taxon>
    </lineage>
</organism>